<gene>
    <name evidence="9" type="ORF">MNB_SUP05-11-664</name>
    <name evidence="10" type="ORF">MNB_SUP05-12-1118</name>
    <name evidence="11" type="ORF">MNB_SUP05-7-161</name>
</gene>
<dbReference type="InterPro" id="IPR003691">
    <property type="entry name" value="FluC"/>
</dbReference>
<dbReference type="EMBL" id="FPHT01000205">
    <property type="protein sequence ID" value="SFV81890.1"/>
    <property type="molecule type" value="Genomic_DNA"/>
</dbReference>
<sequence length="130" mass="13837">MNVLPTVIAIGIGATIGASTRYYLTELMAHLFGRGFPYGTLSANLIGSFLAGILVVIVLEKAALHEVYRYMLLIGFTGSLTTMSTLSWESVEMISLGHYGQASINILLNVLLSLLVAGVGVVLTRSLFAS</sequence>
<comment type="subcellular location">
    <subcellularLocation>
        <location evidence="1">Cell membrane</location>
        <topology evidence="1">Multi-pass membrane protein</topology>
    </subcellularLocation>
</comment>
<evidence type="ECO:0000313" key="9">
    <source>
        <dbReference type="EMBL" id="SFV79215.1"/>
    </source>
</evidence>
<dbReference type="NCBIfam" id="TIGR00494">
    <property type="entry name" value="crcB"/>
    <property type="match status" value="1"/>
</dbReference>
<keyword evidence="4 8" id="KW-1133">Transmembrane helix</keyword>
<accession>A0A1W1DKF5</accession>
<keyword evidence="3 8" id="KW-0812">Transmembrane</keyword>
<evidence type="ECO:0000313" key="11">
    <source>
        <dbReference type="EMBL" id="SFV84500.1"/>
    </source>
</evidence>
<dbReference type="PANTHER" id="PTHR28259:SF1">
    <property type="entry name" value="FLUORIDE EXPORT PROTEIN 1-RELATED"/>
    <property type="match status" value="1"/>
</dbReference>
<keyword evidence="5 8" id="KW-0472">Membrane</keyword>
<dbReference type="HAMAP" id="MF_00454">
    <property type="entry name" value="FluC"/>
    <property type="match status" value="1"/>
</dbReference>
<comment type="similarity">
    <text evidence="6">Belongs to the fluoride channel Fluc/FEX (TC 1.A.43) family.</text>
</comment>
<feature type="transmembrane region" description="Helical" evidence="8">
    <location>
        <begin position="41"/>
        <end position="60"/>
    </location>
</feature>
<dbReference type="GO" id="GO:0005886">
    <property type="term" value="C:plasma membrane"/>
    <property type="evidence" value="ECO:0007669"/>
    <property type="project" value="UniProtKB-SubCell"/>
</dbReference>
<dbReference type="EMBL" id="FPHW01000137">
    <property type="protein sequence ID" value="SFV84500.1"/>
    <property type="molecule type" value="Genomic_DNA"/>
</dbReference>
<dbReference type="EMBL" id="FPHS01000142">
    <property type="protein sequence ID" value="SFV79215.1"/>
    <property type="molecule type" value="Genomic_DNA"/>
</dbReference>
<keyword evidence="2" id="KW-1003">Cell membrane</keyword>
<evidence type="ECO:0000256" key="1">
    <source>
        <dbReference type="ARBA" id="ARBA00004651"/>
    </source>
</evidence>
<evidence type="ECO:0000256" key="6">
    <source>
        <dbReference type="ARBA" id="ARBA00035120"/>
    </source>
</evidence>
<name>A0A1W1DKF5_9ZZZZ</name>
<evidence type="ECO:0000256" key="3">
    <source>
        <dbReference type="ARBA" id="ARBA00022692"/>
    </source>
</evidence>
<evidence type="ECO:0000313" key="10">
    <source>
        <dbReference type="EMBL" id="SFV81890.1"/>
    </source>
</evidence>
<evidence type="ECO:0000256" key="7">
    <source>
        <dbReference type="ARBA" id="ARBA00035585"/>
    </source>
</evidence>
<reference evidence="10" key="1">
    <citation type="submission" date="2016-10" db="EMBL/GenBank/DDBJ databases">
        <authorList>
            <person name="de Groot N.N."/>
        </authorList>
    </citation>
    <scope>NUCLEOTIDE SEQUENCE</scope>
</reference>
<comment type="catalytic activity">
    <reaction evidence="7">
        <text>fluoride(in) = fluoride(out)</text>
        <dbReference type="Rhea" id="RHEA:76159"/>
        <dbReference type="ChEBI" id="CHEBI:17051"/>
    </reaction>
    <physiologicalReaction direction="left-to-right" evidence="7">
        <dbReference type="Rhea" id="RHEA:76160"/>
    </physiologicalReaction>
</comment>
<evidence type="ECO:0000256" key="4">
    <source>
        <dbReference type="ARBA" id="ARBA00022989"/>
    </source>
</evidence>
<evidence type="ECO:0000256" key="2">
    <source>
        <dbReference type="ARBA" id="ARBA00022475"/>
    </source>
</evidence>
<dbReference type="GO" id="GO:1903425">
    <property type="term" value="F:fluoride transmembrane transporter activity"/>
    <property type="evidence" value="ECO:0007669"/>
    <property type="project" value="TreeGrafter"/>
</dbReference>
<dbReference type="PANTHER" id="PTHR28259">
    <property type="entry name" value="FLUORIDE EXPORT PROTEIN 1-RELATED"/>
    <property type="match status" value="1"/>
</dbReference>
<proteinExistence type="inferred from homology"/>
<organism evidence="10">
    <name type="scientific">hydrothermal vent metagenome</name>
    <dbReference type="NCBI Taxonomy" id="652676"/>
    <lineage>
        <taxon>unclassified sequences</taxon>
        <taxon>metagenomes</taxon>
        <taxon>ecological metagenomes</taxon>
    </lineage>
</organism>
<feature type="transmembrane region" description="Helical" evidence="8">
    <location>
        <begin position="106"/>
        <end position="128"/>
    </location>
</feature>
<dbReference type="Pfam" id="PF02537">
    <property type="entry name" value="CRCB"/>
    <property type="match status" value="1"/>
</dbReference>
<feature type="transmembrane region" description="Helical" evidence="8">
    <location>
        <begin position="67"/>
        <end position="86"/>
    </location>
</feature>
<evidence type="ECO:0000256" key="8">
    <source>
        <dbReference type="SAM" id="Phobius"/>
    </source>
</evidence>
<dbReference type="AlphaFoldDB" id="A0A1W1DKF5"/>
<protein>
    <submittedName>
        <fullName evidence="10">Protein crcB homolog</fullName>
    </submittedName>
</protein>
<evidence type="ECO:0000256" key="5">
    <source>
        <dbReference type="ARBA" id="ARBA00023136"/>
    </source>
</evidence>